<keyword evidence="1" id="KW-0732">Signal</keyword>
<evidence type="ECO:0000313" key="2">
    <source>
        <dbReference type="EMBL" id="NHE59320.1"/>
    </source>
</evidence>
<dbReference type="EMBL" id="JAANYN010000012">
    <property type="protein sequence ID" value="NHE59320.1"/>
    <property type="molecule type" value="Genomic_DNA"/>
</dbReference>
<evidence type="ECO:0000313" key="3">
    <source>
        <dbReference type="Proteomes" id="UP000649799"/>
    </source>
</evidence>
<gene>
    <name evidence="2" type="ORF">G9Q97_21120</name>
</gene>
<organism evidence="2 3">
    <name type="scientific">Cyclobacterium plantarum</name>
    <dbReference type="NCBI Taxonomy" id="2716263"/>
    <lineage>
        <taxon>Bacteria</taxon>
        <taxon>Pseudomonadati</taxon>
        <taxon>Bacteroidota</taxon>
        <taxon>Cytophagia</taxon>
        <taxon>Cytophagales</taxon>
        <taxon>Cyclobacteriaceae</taxon>
        <taxon>Cyclobacterium</taxon>
    </lineage>
</organism>
<dbReference type="Pfam" id="PF14052">
    <property type="entry name" value="Caps_assemb_Wzi"/>
    <property type="match status" value="1"/>
</dbReference>
<sequence length="536" mass="61410">MRRTLFFLLILLSVNSYQIQAQVIAGEPMLEEVGRRAQLLNQGNNEASFTIRPFALTLADLLEGDSLAAGREIKENWKLLPLRASLGHSGSRPYGAFPYLTVPARGPQLWLNPGVQYNKDNWLEFRFQPELVLAANSSFDGFPDIYGRATNLTYFRYPNTLNFPERFNQGALLRLGWGQSKLAAHWRNWEASLSTQSIWWGPGQFQSLIFSHHAPGFPHLSLGSRAPLTTFLGSFETQLLFGRLQSTAYKPVQDESLNQQFYRPHRKDARYLNALILTWSPKWLSGLSLGFSRTFQIHNSDRPSGFRAMVPVLLPLIKENYGFTNANGNWDQQVAVFGRWLLPKVQAELYFEYGRRDHALNWREFMLNPEHARAYLTGFTKIWSMEKGHFQIRGEMTRQQESINRLVRYSGNAGATWHSHSQLRGFTHRGEPLGVGLGPGSNIQTLEFAYLQGWKKTGIRLERVGRNEDFFYAAKSGSPDLAPWTDLALALLWERKVGNINVSATGQFIHSHHYQWQEADGLSTNFNMQLHMVYHW</sequence>
<protein>
    <submittedName>
        <fullName evidence="2">Capsule assembly Wzi family protein</fullName>
    </submittedName>
</protein>
<evidence type="ECO:0000256" key="1">
    <source>
        <dbReference type="SAM" id="SignalP"/>
    </source>
</evidence>
<dbReference type="InterPro" id="IPR026950">
    <property type="entry name" value="Caps_assemb_Wzi"/>
</dbReference>
<feature type="chain" id="PRO_5046560729" evidence="1">
    <location>
        <begin position="22"/>
        <end position="536"/>
    </location>
</feature>
<comment type="caution">
    <text evidence="2">The sequence shown here is derived from an EMBL/GenBank/DDBJ whole genome shotgun (WGS) entry which is preliminary data.</text>
</comment>
<keyword evidence="3" id="KW-1185">Reference proteome</keyword>
<dbReference type="RefSeq" id="WP_166150602.1">
    <property type="nucleotide sequence ID" value="NZ_JAANYN010000012.1"/>
</dbReference>
<reference evidence="2 3" key="1">
    <citation type="submission" date="2020-03" db="EMBL/GenBank/DDBJ databases">
        <title>Cyclobacterium plantarum sp. nov., a marine bacterium isolated from a coastal-marine wetland.</title>
        <authorList>
            <person name="Sanchez-Porro C."/>
            <person name="Ventosa A."/>
            <person name="Amoozegar M."/>
        </authorList>
    </citation>
    <scope>NUCLEOTIDE SEQUENCE [LARGE SCALE GENOMIC DNA]</scope>
    <source>
        <strain evidence="2 3">GBPx2</strain>
    </source>
</reference>
<proteinExistence type="predicted"/>
<dbReference type="Proteomes" id="UP000649799">
    <property type="component" value="Unassembled WGS sequence"/>
</dbReference>
<dbReference type="InterPro" id="IPR038636">
    <property type="entry name" value="Wzi_sf"/>
</dbReference>
<name>A0ABX0HDC6_9BACT</name>
<feature type="signal peptide" evidence="1">
    <location>
        <begin position="1"/>
        <end position="21"/>
    </location>
</feature>
<accession>A0ABX0HDC6</accession>
<dbReference type="Gene3D" id="2.40.160.130">
    <property type="entry name" value="Capsule assembly protein Wzi"/>
    <property type="match status" value="1"/>
</dbReference>